<evidence type="ECO:0000256" key="1">
    <source>
        <dbReference type="SAM" id="Phobius"/>
    </source>
</evidence>
<dbReference type="SUPFAM" id="SSF52540">
    <property type="entry name" value="P-loop containing nucleoside triphosphate hydrolases"/>
    <property type="match status" value="1"/>
</dbReference>
<dbReference type="Gene3D" id="1.10.101.10">
    <property type="entry name" value="PGBD-like superfamily/PGBD"/>
    <property type="match status" value="1"/>
</dbReference>
<dbReference type="AlphaFoldDB" id="A5GE27"/>
<dbReference type="GO" id="GO:0016020">
    <property type="term" value="C:membrane"/>
    <property type="evidence" value="ECO:0007669"/>
    <property type="project" value="InterPro"/>
</dbReference>
<dbReference type="RefSeq" id="WP_011938397.1">
    <property type="nucleotide sequence ID" value="NC_009483.1"/>
</dbReference>
<dbReference type="Gene3D" id="3.40.50.300">
    <property type="entry name" value="P-loop containing nucleotide triphosphate hydrolases"/>
    <property type="match status" value="1"/>
</dbReference>
<dbReference type="EMBL" id="CP000698">
    <property type="protein sequence ID" value="ABQ25682.1"/>
    <property type="molecule type" value="Genomic_DNA"/>
</dbReference>
<dbReference type="InterPro" id="IPR036366">
    <property type="entry name" value="PGBDSf"/>
</dbReference>
<dbReference type="PANTHER" id="PTHR35894">
    <property type="entry name" value="GENERAL SECRETION PATHWAY PROTEIN A-RELATED"/>
    <property type="match status" value="1"/>
</dbReference>
<dbReference type="InterPro" id="IPR003593">
    <property type="entry name" value="AAA+_ATPase"/>
</dbReference>
<sequence>MYLEYFGFREKPFSVTPNPRFIFLSKNHREAFAHLLYGINNHSGFIELTGEVGTGKTTVLRTFLNRLDEDSHRTALIFNPCLSSEELLRTINREFIIPYEGLSRAELLESLNVFLLEQKAAGRNVVLVIDEAQNLAPEVLEQIRLISNLETETDKLIQIVLAGQPELEGILEKTELRQLRQRILVHYHLLPMDFEDTKGYIEHRLELAGGGVIFVNQALKRIFRYSGGVPRLINIACDRALLIGYTEGSREIQGRMAAAAVAEIKRTRSPKHLFARLRLTVLATLAILLIVGIYAALGTRQTISAKRMQPAVAAVPDPLNALRKGFSGMDEAESVSASFKAIARLWNVSPVANLQKVSSIQDLEKLALQRGLRLTPFTGSLDLLLRSDSPALLEFTIPGVSGKRYLALVGKDNDQLLISPPLAGHDSLSSEELKALWSGRSYLFWKNIYNIRPTISAGSSGWRVSRLQQLLAGAGFYKIRLNGVFDAATQNALKQYRLARGIEQSDRVGELTLLFLYKEGKDHITPKLEKRGGNRL</sequence>
<dbReference type="Gene3D" id="3.90.70.10">
    <property type="entry name" value="Cysteine proteinases"/>
    <property type="match status" value="1"/>
</dbReference>
<dbReference type="KEGG" id="gur:Gura_1483"/>
<gene>
    <name evidence="3" type="ordered locus">Gura_1483</name>
</gene>
<dbReference type="GO" id="GO:0008233">
    <property type="term" value="F:peptidase activity"/>
    <property type="evidence" value="ECO:0007669"/>
    <property type="project" value="InterPro"/>
</dbReference>
<proteinExistence type="predicted"/>
<accession>A5GE27</accession>
<dbReference type="SUPFAM" id="SSF47090">
    <property type="entry name" value="PGBD-like"/>
    <property type="match status" value="1"/>
</dbReference>
<dbReference type="CDD" id="cd00009">
    <property type="entry name" value="AAA"/>
    <property type="match status" value="1"/>
</dbReference>
<dbReference type="InterPro" id="IPR002477">
    <property type="entry name" value="Peptidoglycan-bd-like"/>
</dbReference>
<dbReference type="HOGENOM" id="CLU_024125_2_1_7"/>
<reference evidence="3 4" key="1">
    <citation type="submission" date="2007-05" db="EMBL/GenBank/DDBJ databases">
        <title>Complete sequence of Geobacter uraniireducens Rf4.</title>
        <authorList>
            <consortium name="US DOE Joint Genome Institute"/>
            <person name="Copeland A."/>
            <person name="Lucas S."/>
            <person name="Lapidus A."/>
            <person name="Barry K."/>
            <person name="Detter J.C."/>
            <person name="Glavina del Rio T."/>
            <person name="Hammon N."/>
            <person name="Israni S."/>
            <person name="Dalin E."/>
            <person name="Tice H."/>
            <person name="Pitluck S."/>
            <person name="Chertkov O."/>
            <person name="Brettin T."/>
            <person name="Bruce D."/>
            <person name="Han C."/>
            <person name="Schmutz J."/>
            <person name="Larimer F."/>
            <person name="Land M."/>
            <person name="Hauser L."/>
            <person name="Kyrpides N."/>
            <person name="Mikhailova N."/>
            <person name="Shelobolina E."/>
            <person name="Aklujkar M."/>
            <person name="Lovley D."/>
            <person name="Richardson P."/>
        </authorList>
    </citation>
    <scope>NUCLEOTIDE SEQUENCE [LARGE SCALE GENOMIC DNA]</scope>
    <source>
        <strain evidence="3 4">Rf4</strain>
    </source>
</reference>
<keyword evidence="1" id="KW-0812">Transmembrane</keyword>
<evidence type="ECO:0000259" key="2">
    <source>
        <dbReference type="PROSITE" id="PS50990"/>
    </source>
</evidence>
<feature type="domain" description="Peptidase C39" evidence="2">
    <location>
        <begin position="315"/>
        <end position="444"/>
    </location>
</feature>
<dbReference type="InterPro" id="IPR052026">
    <property type="entry name" value="ExeA_AAA_ATPase_DNA-bind"/>
</dbReference>
<dbReference type="PANTHER" id="PTHR35894:SF1">
    <property type="entry name" value="PHOSPHORIBULOKINASE _ URIDINE KINASE FAMILY"/>
    <property type="match status" value="1"/>
</dbReference>
<dbReference type="InterPro" id="IPR049945">
    <property type="entry name" value="AAA_22"/>
</dbReference>
<keyword evidence="1" id="KW-0472">Membrane</keyword>
<dbReference type="STRING" id="351605.Gura_1483"/>
<dbReference type="InterPro" id="IPR027417">
    <property type="entry name" value="P-loop_NTPase"/>
</dbReference>
<evidence type="ECO:0000313" key="3">
    <source>
        <dbReference type="EMBL" id="ABQ25682.1"/>
    </source>
</evidence>
<organism evidence="3 4">
    <name type="scientific">Geotalea uraniireducens (strain Rf4)</name>
    <name type="common">Geobacter uraniireducens</name>
    <dbReference type="NCBI Taxonomy" id="351605"/>
    <lineage>
        <taxon>Bacteria</taxon>
        <taxon>Pseudomonadati</taxon>
        <taxon>Thermodesulfobacteriota</taxon>
        <taxon>Desulfuromonadia</taxon>
        <taxon>Geobacterales</taxon>
        <taxon>Geobacteraceae</taxon>
        <taxon>Geotalea</taxon>
    </lineage>
</organism>
<dbReference type="Pfam" id="PF01471">
    <property type="entry name" value="PG_binding_1"/>
    <property type="match status" value="1"/>
</dbReference>
<dbReference type="InterPro" id="IPR005074">
    <property type="entry name" value="Peptidase_C39"/>
</dbReference>
<dbReference type="Pfam" id="PF13401">
    <property type="entry name" value="AAA_22"/>
    <property type="match status" value="1"/>
</dbReference>
<name>A5GE27_GEOUR</name>
<dbReference type="GO" id="GO:0005524">
    <property type="term" value="F:ATP binding"/>
    <property type="evidence" value="ECO:0007669"/>
    <property type="project" value="InterPro"/>
</dbReference>
<evidence type="ECO:0000313" key="4">
    <source>
        <dbReference type="Proteomes" id="UP000006695"/>
    </source>
</evidence>
<dbReference type="GO" id="GO:0006508">
    <property type="term" value="P:proteolysis"/>
    <property type="evidence" value="ECO:0007669"/>
    <property type="project" value="InterPro"/>
</dbReference>
<feature type="transmembrane region" description="Helical" evidence="1">
    <location>
        <begin position="275"/>
        <end position="297"/>
    </location>
</feature>
<protein>
    <submittedName>
        <fullName evidence="3">Peptidoglycan-binding domain 1 protein</fullName>
    </submittedName>
</protein>
<dbReference type="PROSITE" id="PS50990">
    <property type="entry name" value="PEPTIDASE_C39"/>
    <property type="match status" value="1"/>
</dbReference>
<dbReference type="GO" id="GO:0016887">
    <property type="term" value="F:ATP hydrolysis activity"/>
    <property type="evidence" value="ECO:0007669"/>
    <property type="project" value="InterPro"/>
</dbReference>
<dbReference type="SMART" id="SM00382">
    <property type="entry name" value="AAA"/>
    <property type="match status" value="1"/>
</dbReference>
<keyword evidence="4" id="KW-1185">Reference proteome</keyword>
<keyword evidence="1" id="KW-1133">Transmembrane helix</keyword>
<dbReference type="OrthoDB" id="9779230at2"/>
<dbReference type="Proteomes" id="UP000006695">
    <property type="component" value="Chromosome"/>
</dbReference>
<dbReference type="InterPro" id="IPR036365">
    <property type="entry name" value="PGBD-like_sf"/>
</dbReference>